<keyword evidence="2" id="KW-1185">Reference proteome</keyword>
<proteinExistence type="predicted"/>
<dbReference type="InterPro" id="IPR021335">
    <property type="entry name" value="DUF2948"/>
</dbReference>
<accession>A0A8J8MQQ5</accession>
<sequence>MTDARFEDGDERPLYLGAQDAEDLKIVSALVQDAVLPITEMRYRPGRRQFLMLINRFRWEDRVPAPERVRALLAFDGVLGVRSQGIDRTDRDLVLSVLSLRWTPGDDGAGVLELVLAGDGAVALQMEALDVTLRDVTRPYVAPSRRVPNHD</sequence>
<protein>
    <submittedName>
        <fullName evidence="1">DUF2948 family protein</fullName>
    </submittedName>
</protein>
<dbReference type="AlphaFoldDB" id="A0A8J8MQQ5"/>
<dbReference type="Proteomes" id="UP000679284">
    <property type="component" value="Chromosome"/>
</dbReference>
<name>A0A8J8MQQ5_9RHOB</name>
<dbReference type="KEGG" id="fap:GR316_00965"/>
<dbReference type="RefSeq" id="WP_211784215.1">
    <property type="nucleotide sequence ID" value="NZ_CP047289.1"/>
</dbReference>
<dbReference type="Pfam" id="PF11164">
    <property type="entry name" value="DUF2948"/>
    <property type="match status" value="1"/>
</dbReference>
<reference evidence="1" key="1">
    <citation type="submission" date="2020-01" db="EMBL/GenBank/DDBJ databases">
        <authorList>
            <person name="Yang Y."/>
            <person name="Kwon Y.M."/>
        </authorList>
    </citation>
    <scope>NUCLEOTIDE SEQUENCE</scope>
    <source>
        <strain evidence="1">PG104</strain>
    </source>
</reference>
<evidence type="ECO:0000313" key="1">
    <source>
        <dbReference type="EMBL" id="QUS34967.1"/>
    </source>
</evidence>
<organism evidence="1 2">
    <name type="scientific">Falsirhodobacter algicola</name>
    <dbReference type="NCBI Taxonomy" id="2692330"/>
    <lineage>
        <taxon>Bacteria</taxon>
        <taxon>Pseudomonadati</taxon>
        <taxon>Pseudomonadota</taxon>
        <taxon>Alphaproteobacteria</taxon>
        <taxon>Rhodobacterales</taxon>
        <taxon>Paracoccaceae</taxon>
        <taxon>Falsirhodobacter</taxon>
    </lineage>
</organism>
<dbReference type="EMBL" id="CP047289">
    <property type="protein sequence ID" value="QUS34967.1"/>
    <property type="molecule type" value="Genomic_DNA"/>
</dbReference>
<evidence type="ECO:0000313" key="2">
    <source>
        <dbReference type="Proteomes" id="UP000679284"/>
    </source>
</evidence>
<gene>
    <name evidence="1" type="ORF">GR316_00965</name>
</gene>